<proteinExistence type="predicted"/>
<dbReference type="Proteomes" id="UP000191500">
    <property type="component" value="Unassembled WGS sequence"/>
</dbReference>
<keyword evidence="2" id="KW-1185">Reference proteome</keyword>
<comment type="caution">
    <text evidence="1">The sequence shown here is derived from an EMBL/GenBank/DDBJ whole genome shotgun (WGS) entry which is preliminary data.</text>
</comment>
<gene>
    <name evidence="1" type="ORF">PENCOP_c002G07623</name>
</gene>
<protein>
    <submittedName>
        <fullName evidence="1">Uncharacterized protein</fullName>
    </submittedName>
</protein>
<evidence type="ECO:0000313" key="1">
    <source>
        <dbReference type="EMBL" id="OQE44497.1"/>
    </source>
</evidence>
<organism evidence="1 2">
    <name type="scientific">Penicillium coprophilum</name>
    <dbReference type="NCBI Taxonomy" id="36646"/>
    <lineage>
        <taxon>Eukaryota</taxon>
        <taxon>Fungi</taxon>
        <taxon>Dikarya</taxon>
        <taxon>Ascomycota</taxon>
        <taxon>Pezizomycotina</taxon>
        <taxon>Eurotiomycetes</taxon>
        <taxon>Eurotiomycetidae</taxon>
        <taxon>Eurotiales</taxon>
        <taxon>Aspergillaceae</taxon>
        <taxon>Penicillium</taxon>
    </lineage>
</organism>
<dbReference type="EMBL" id="MDDG01000002">
    <property type="protein sequence ID" value="OQE44497.1"/>
    <property type="molecule type" value="Genomic_DNA"/>
</dbReference>
<accession>A0A1V6V1G1</accession>
<reference evidence="2" key="1">
    <citation type="journal article" date="2017" name="Nat. Microbiol.">
        <title>Global analysis of biosynthetic gene clusters reveals vast potential of secondary metabolite production in Penicillium species.</title>
        <authorList>
            <person name="Nielsen J.C."/>
            <person name="Grijseels S."/>
            <person name="Prigent S."/>
            <person name="Ji B."/>
            <person name="Dainat J."/>
            <person name="Nielsen K.F."/>
            <person name="Frisvad J.C."/>
            <person name="Workman M."/>
            <person name="Nielsen J."/>
        </authorList>
    </citation>
    <scope>NUCLEOTIDE SEQUENCE [LARGE SCALE GENOMIC DNA]</scope>
    <source>
        <strain evidence="2">IBT 31321</strain>
    </source>
</reference>
<evidence type="ECO:0000313" key="2">
    <source>
        <dbReference type="Proteomes" id="UP000191500"/>
    </source>
</evidence>
<name>A0A1V6V1G1_9EURO</name>
<sequence>MSDTDLTLSVLVHPLPLFELPEPVLFVTVTKDMGCIYVYQHNTLIPRFENPSQKTPVKAIALEIPSDVLFKPLWAAHEPMNVLRFAGFHHHRQVLELKFAWISQILAKALMPAPGTMRLRKFTRRETYGLYA</sequence>
<dbReference type="AlphaFoldDB" id="A0A1V6V1G1"/>